<reference evidence="1" key="1">
    <citation type="submission" date="2023-03" db="EMBL/GenBank/DDBJ databases">
        <authorList>
            <person name="Cremers G."/>
            <person name="Picone N."/>
        </authorList>
    </citation>
    <scope>NUCLEOTIDE SEQUENCE</scope>
    <source>
        <strain evidence="1">Sample_alias</strain>
    </source>
</reference>
<name>A0ABN8XKK5_9BACT</name>
<evidence type="ECO:0000313" key="2">
    <source>
        <dbReference type="Proteomes" id="UP001161497"/>
    </source>
</evidence>
<dbReference type="Proteomes" id="UP001161497">
    <property type="component" value="Chromosome"/>
</dbReference>
<sequence>MQTVFPIVDNHAPIKRIIEGEIAKNTLVGSCHRVVLLLFAQTRTRQVTGLQVLKDNCPSSF</sequence>
<accession>A0ABN8XKK5</accession>
<proteinExistence type="predicted"/>
<organism evidence="1 2">
    <name type="scientific">Candidatus Methylacidiphilum fumarolicum</name>
    <dbReference type="NCBI Taxonomy" id="591154"/>
    <lineage>
        <taxon>Bacteria</taxon>
        <taxon>Pseudomonadati</taxon>
        <taxon>Verrucomicrobiota</taxon>
        <taxon>Methylacidiphilae</taxon>
        <taxon>Methylacidiphilales</taxon>
        <taxon>Methylacidiphilaceae</taxon>
        <taxon>Methylacidiphilum (ex Ratnadevi et al. 2023)</taxon>
    </lineage>
</organism>
<protein>
    <submittedName>
        <fullName evidence="1">Uncharacterized protein</fullName>
    </submittedName>
</protein>
<evidence type="ECO:0000313" key="1">
    <source>
        <dbReference type="EMBL" id="CAI9086494.1"/>
    </source>
</evidence>
<dbReference type="EMBL" id="OX458932">
    <property type="protein sequence ID" value="CAI9086494.1"/>
    <property type="molecule type" value="Genomic_DNA"/>
</dbReference>
<gene>
    <name evidence="1" type="ORF">MFUM_2182</name>
</gene>
<keyword evidence="2" id="KW-1185">Reference proteome</keyword>